<proteinExistence type="predicted"/>
<dbReference type="InterPro" id="IPR051675">
    <property type="entry name" value="Endo/Exo/Phosphatase_dom_1"/>
</dbReference>
<dbReference type="InterPro" id="IPR010994">
    <property type="entry name" value="RuvA_2-like"/>
</dbReference>
<dbReference type="Pfam" id="PF12836">
    <property type="entry name" value="HHH_3"/>
    <property type="match status" value="1"/>
</dbReference>
<keyword evidence="2" id="KW-1133">Transmembrane helix</keyword>
<evidence type="ECO:0000313" key="4">
    <source>
        <dbReference type="EMBL" id="MFF0541913.1"/>
    </source>
</evidence>
<evidence type="ECO:0000259" key="3">
    <source>
        <dbReference type="SMART" id="SM00278"/>
    </source>
</evidence>
<dbReference type="Gene3D" id="1.10.150.320">
    <property type="entry name" value="Photosystem II 12 kDa extrinsic protein"/>
    <property type="match status" value="1"/>
</dbReference>
<keyword evidence="2" id="KW-0472">Membrane</keyword>
<dbReference type="PANTHER" id="PTHR21180">
    <property type="entry name" value="ENDONUCLEASE/EXONUCLEASE/PHOSPHATASE FAMILY DOMAIN-CONTAINING PROTEIN 1"/>
    <property type="match status" value="1"/>
</dbReference>
<evidence type="ECO:0000313" key="5">
    <source>
        <dbReference type="Proteomes" id="UP001601444"/>
    </source>
</evidence>
<dbReference type="InterPro" id="IPR019554">
    <property type="entry name" value="Soluble_ligand-bd"/>
</dbReference>
<feature type="domain" description="Helix-hairpin-helix DNA-binding motif class 1" evidence="3">
    <location>
        <begin position="309"/>
        <end position="328"/>
    </location>
</feature>
<reference evidence="4 5" key="1">
    <citation type="submission" date="2024-10" db="EMBL/GenBank/DDBJ databases">
        <title>The Natural Products Discovery Center: Release of the First 8490 Sequenced Strains for Exploring Actinobacteria Biosynthetic Diversity.</title>
        <authorList>
            <person name="Kalkreuter E."/>
            <person name="Kautsar S.A."/>
            <person name="Yang D."/>
            <person name="Bader C.D."/>
            <person name="Teijaro C.N."/>
            <person name="Fluegel L."/>
            <person name="Davis C.M."/>
            <person name="Simpson J.R."/>
            <person name="Lauterbach L."/>
            <person name="Steele A.D."/>
            <person name="Gui C."/>
            <person name="Meng S."/>
            <person name="Li G."/>
            <person name="Viehrig K."/>
            <person name="Ye F."/>
            <person name="Su P."/>
            <person name="Kiefer A.F."/>
            <person name="Nichols A."/>
            <person name="Cepeda A.J."/>
            <person name="Yan W."/>
            <person name="Fan B."/>
            <person name="Jiang Y."/>
            <person name="Adhikari A."/>
            <person name="Zheng C.-J."/>
            <person name="Schuster L."/>
            <person name="Cowan T.M."/>
            <person name="Smanski M.J."/>
            <person name="Chevrette M.G."/>
            <person name="De Carvalho L.P.S."/>
            <person name="Shen B."/>
        </authorList>
    </citation>
    <scope>NUCLEOTIDE SEQUENCE [LARGE SCALE GENOMIC DNA]</scope>
    <source>
        <strain evidence="4 5">NPDC004045</strain>
    </source>
</reference>
<feature type="compositionally biased region" description="Gly residues" evidence="1">
    <location>
        <begin position="40"/>
        <end position="54"/>
    </location>
</feature>
<evidence type="ECO:0000256" key="1">
    <source>
        <dbReference type="SAM" id="MobiDB-lite"/>
    </source>
</evidence>
<accession>A0ABW6PHT0</accession>
<dbReference type="SMART" id="SM00278">
    <property type="entry name" value="HhH1"/>
    <property type="match status" value="2"/>
</dbReference>
<dbReference type="Gene3D" id="3.10.560.10">
    <property type="entry name" value="Outer membrane lipoprotein wza domain like"/>
    <property type="match status" value="1"/>
</dbReference>
<sequence length="331" mass="33455">MPRHEEHERIRQRLGVLAAPERSPGKDPVRPGGASTVGRRGSGSGWRSGAGGDAPPGRAGDGRWDSDELDDAGPVGLPDWLDDGPARRRRKELPARLRGSRWDPGRRGVAALGVVGVLAVVVTALVLVRDRPVTQAVAPVPSVRADHATQTIQPGIAPPVPVARQDAAAQLVVSVVGMVARTGLQRLPGGARVADAIEAAGGALDGADLSSLNLAQRLTDGDQIVVGASGPSDGPPRLGSVTIAAADRAPGPSGAGTRPSGSPAPAGAGRVNLNTAGEAELDALPGVGPVTAKAIVAHRTAHGPFTDVAQLGDVDGIGPARLAKLRDLVTL</sequence>
<name>A0ABW6PHT0_9NOCA</name>
<feature type="transmembrane region" description="Helical" evidence="2">
    <location>
        <begin position="108"/>
        <end position="128"/>
    </location>
</feature>
<dbReference type="SUPFAM" id="SSF47781">
    <property type="entry name" value="RuvA domain 2-like"/>
    <property type="match status" value="1"/>
</dbReference>
<dbReference type="PANTHER" id="PTHR21180:SF32">
    <property type="entry name" value="ENDONUCLEASE_EXONUCLEASE_PHOSPHATASE FAMILY DOMAIN-CONTAINING PROTEIN 1"/>
    <property type="match status" value="1"/>
</dbReference>
<gene>
    <name evidence="4" type="ORF">ACFYTF_03665</name>
</gene>
<comment type="caution">
    <text evidence="4">The sequence shown here is derived from an EMBL/GenBank/DDBJ whole genome shotgun (WGS) entry which is preliminary data.</text>
</comment>
<dbReference type="Pfam" id="PF10531">
    <property type="entry name" value="SLBB"/>
    <property type="match status" value="1"/>
</dbReference>
<feature type="compositionally biased region" description="Basic and acidic residues" evidence="1">
    <location>
        <begin position="1"/>
        <end position="11"/>
    </location>
</feature>
<dbReference type="RefSeq" id="WP_387698971.1">
    <property type="nucleotide sequence ID" value="NZ_JBIAMX010000002.1"/>
</dbReference>
<protein>
    <submittedName>
        <fullName evidence="4">Helix-hairpin-helix domain-containing protein</fullName>
    </submittedName>
</protein>
<keyword evidence="2" id="KW-0812">Transmembrane</keyword>
<feature type="region of interest" description="Disordered" evidence="1">
    <location>
        <begin position="246"/>
        <end position="271"/>
    </location>
</feature>
<dbReference type="EMBL" id="JBIAMX010000002">
    <property type="protein sequence ID" value="MFF0541913.1"/>
    <property type="molecule type" value="Genomic_DNA"/>
</dbReference>
<dbReference type="InterPro" id="IPR003583">
    <property type="entry name" value="Hlx-hairpin-Hlx_DNA-bd_motif"/>
</dbReference>
<feature type="domain" description="Helix-hairpin-helix DNA-binding motif class 1" evidence="3">
    <location>
        <begin position="279"/>
        <end position="298"/>
    </location>
</feature>
<keyword evidence="5" id="KW-1185">Reference proteome</keyword>
<evidence type="ECO:0000256" key="2">
    <source>
        <dbReference type="SAM" id="Phobius"/>
    </source>
</evidence>
<feature type="region of interest" description="Disordered" evidence="1">
    <location>
        <begin position="1"/>
        <end position="85"/>
    </location>
</feature>
<organism evidence="4 5">
    <name type="scientific">Nocardia thailandica</name>
    <dbReference type="NCBI Taxonomy" id="257275"/>
    <lineage>
        <taxon>Bacteria</taxon>
        <taxon>Bacillati</taxon>
        <taxon>Actinomycetota</taxon>
        <taxon>Actinomycetes</taxon>
        <taxon>Mycobacteriales</taxon>
        <taxon>Nocardiaceae</taxon>
        <taxon>Nocardia</taxon>
    </lineage>
</organism>
<dbReference type="Proteomes" id="UP001601444">
    <property type="component" value="Unassembled WGS sequence"/>
</dbReference>